<keyword evidence="6 8" id="KW-1133">Transmembrane helix</keyword>
<keyword evidence="3" id="KW-0813">Transport</keyword>
<dbReference type="PANTHER" id="PTHR30047">
    <property type="entry name" value="HIGH-AFFINITY CHOLINE TRANSPORT PROTEIN-RELATED"/>
    <property type="match status" value="1"/>
</dbReference>
<feature type="transmembrane region" description="Helical" evidence="8">
    <location>
        <begin position="344"/>
        <end position="370"/>
    </location>
</feature>
<protein>
    <submittedName>
        <fullName evidence="9">Choline-glycine betaine transporter</fullName>
    </submittedName>
</protein>
<name>A0ABS2P9P5_9BACL</name>
<dbReference type="Proteomes" id="UP000741863">
    <property type="component" value="Unassembled WGS sequence"/>
</dbReference>
<sequence length="502" mass="54941">MNFKKVDWPVFAISGGILLLFVIASIIDVQAVSQFVNVTFEASVYYFGGFWQLLLLVMLGAALIIAFSKYGKVRIGNRDQVEMSTFRWISVITISLLGAGGVFWAASEPMYYFMDVPPVHNDIEAATQAAIAPAMAQAFVSWGMGAWAVLGTTGAIVLMYAVYHKGMPMKPRSLLYPFFGKRIANHKLGAVIDAFCVIAVAAGTIGPIGILALQVSYGMDSLFAIPDNFLVQISVIAFLLSIVTISAVTGIHKGIQWLSKINIIIVFILATIIMLFGAGAFIIDTFISSFGFYINNFVTLHTYRGDNDWLGFWMLFFFAWFIGFAPMMTMLIARISRGRTIREIIMAVAVISPLITNFWFSVVGGSGIFYEMENPGSVSGPLDEGGLPAAIIAIAEQMPFSVIMPFLFLILAILFVITTADSMTYSISMSMTGEGNPPKFMRVFWASIMAVVAAILIFIGEGSIDALQSFIVVTAVPVALLITPSIWHAPKIAKELWREQNK</sequence>
<dbReference type="Pfam" id="PF02028">
    <property type="entry name" value="BCCT"/>
    <property type="match status" value="1"/>
</dbReference>
<keyword evidence="4" id="KW-1003">Cell membrane</keyword>
<gene>
    <name evidence="9" type="ORF">JOD17_001116</name>
</gene>
<evidence type="ECO:0000256" key="8">
    <source>
        <dbReference type="SAM" id="Phobius"/>
    </source>
</evidence>
<keyword evidence="10" id="KW-1185">Reference proteome</keyword>
<feature type="transmembrane region" description="Helical" evidence="8">
    <location>
        <begin position="390"/>
        <end position="419"/>
    </location>
</feature>
<proteinExistence type="inferred from homology"/>
<keyword evidence="5 8" id="KW-0812">Transmembrane</keyword>
<feature type="transmembrane region" description="Helical" evidence="8">
    <location>
        <begin position="310"/>
        <end position="332"/>
    </location>
</feature>
<reference evidence="9 10" key="1">
    <citation type="submission" date="2021-01" db="EMBL/GenBank/DDBJ databases">
        <title>Genomic Encyclopedia of Type Strains, Phase IV (KMG-IV): sequencing the most valuable type-strain genomes for metagenomic binning, comparative biology and taxonomic classification.</title>
        <authorList>
            <person name="Goeker M."/>
        </authorList>
    </citation>
    <scope>NUCLEOTIDE SEQUENCE [LARGE SCALE GENOMIC DNA]</scope>
    <source>
        <strain evidence="9 10">DSM 25540</strain>
    </source>
</reference>
<feature type="transmembrane region" description="Helical" evidence="8">
    <location>
        <begin position="191"/>
        <end position="217"/>
    </location>
</feature>
<feature type="transmembrane region" description="Helical" evidence="8">
    <location>
        <begin position="263"/>
        <end position="290"/>
    </location>
</feature>
<comment type="caution">
    <text evidence="9">The sequence shown here is derived from an EMBL/GenBank/DDBJ whole genome shotgun (WGS) entry which is preliminary data.</text>
</comment>
<feature type="transmembrane region" description="Helical" evidence="8">
    <location>
        <begin position="44"/>
        <end position="67"/>
    </location>
</feature>
<dbReference type="InterPro" id="IPR000060">
    <property type="entry name" value="BCCT_transptr"/>
</dbReference>
<feature type="transmembrane region" description="Helical" evidence="8">
    <location>
        <begin position="144"/>
        <end position="163"/>
    </location>
</feature>
<comment type="similarity">
    <text evidence="2">Belongs to the BCCT transporter (TC 2.A.15) family.</text>
</comment>
<evidence type="ECO:0000256" key="4">
    <source>
        <dbReference type="ARBA" id="ARBA00022475"/>
    </source>
</evidence>
<comment type="subcellular location">
    <subcellularLocation>
        <location evidence="1">Cell membrane</location>
        <topology evidence="1">Multi-pass membrane protein</topology>
    </subcellularLocation>
</comment>
<feature type="transmembrane region" description="Helical" evidence="8">
    <location>
        <begin position="466"/>
        <end position="487"/>
    </location>
</feature>
<evidence type="ECO:0000256" key="2">
    <source>
        <dbReference type="ARBA" id="ARBA00005658"/>
    </source>
</evidence>
<accession>A0ABS2P9P5</accession>
<feature type="transmembrane region" description="Helical" evidence="8">
    <location>
        <begin position="440"/>
        <end position="460"/>
    </location>
</feature>
<evidence type="ECO:0000256" key="3">
    <source>
        <dbReference type="ARBA" id="ARBA00022448"/>
    </source>
</evidence>
<dbReference type="PANTHER" id="PTHR30047:SF7">
    <property type="entry name" value="HIGH-AFFINITY CHOLINE TRANSPORT PROTEIN"/>
    <property type="match status" value="1"/>
</dbReference>
<evidence type="ECO:0000313" key="9">
    <source>
        <dbReference type="EMBL" id="MBM7632024.1"/>
    </source>
</evidence>
<organism evidence="9 10">
    <name type="scientific">Geomicrobium sediminis</name>
    <dbReference type="NCBI Taxonomy" id="1347788"/>
    <lineage>
        <taxon>Bacteria</taxon>
        <taxon>Bacillati</taxon>
        <taxon>Bacillota</taxon>
        <taxon>Bacilli</taxon>
        <taxon>Bacillales</taxon>
        <taxon>Geomicrobium</taxon>
    </lineage>
</organism>
<evidence type="ECO:0000256" key="5">
    <source>
        <dbReference type="ARBA" id="ARBA00022692"/>
    </source>
</evidence>
<dbReference type="RefSeq" id="WP_204696028.1">
    <property type="nucleotide sequence ID" value="NZ_JAFBEC010000002.1"/>
</dbReference>
<feature type="transmembrane region" description="Helical" evidence="8">
    <location>
        <begin position="229"/>
        <end position="251"/>
    </location>
</feature>
<evidence type="ECO:0000256" key="6">
    <source>
        <dbReference type="ARBA" id="ARBA00022989"/>
    </source>
</evidence>
<keyword evidence="7 8" id="KW-0472">Membrane</keyword>
<evidence type="ECO:0000313" key="10">
    <source>
        <dbReference type="Proteomes" id="UP000741863"/>
    </source>
</evidence>
<evidence type="ECO:0000256" key="1">
    <source>
        <dbReference type="ARBA" id="ARBA00004651"/>
    </source>
</evidence>
<feature type="transmembrane region" description="Helical" evidence="8">
    <location>
        <begin position="12"/>
        <end position="32"/>
    </location>
</feature>
<dbReference type="EMBL" id="JAFBEC010000002">
    <property type="protein sequence ID" value="MBM7632024.1"/>
    <property type="molecule type" value="Genomic_DNA"/>
</dbReference>
<feature type="transmembrane region" description="Helical" evidence="8">
    <location>
        <begin position="88"/>
        <end position="106"/>
    </location>
</feature>
<evidence type="ECO:0000256" key="7">
    <source>
        <dbReference type="ARBA" id="ARBA00023136"/>
    </source>
</evidence>